<proteinExistence type="predicted"/>
<keyword evidence="1" id="KW-0396">Initiation factor</keyword>
<sequence>MKLALQRNLDLNLVADDIRDYVCQITGMNCA</sequence>
<keyword evidence="1" id="KW-0648">Protein biosynthesis</keyword>
<evidence type="ECO:0000313" key="1">
    <source>
        <dbReference type="EMBL" id="CBI11305.1"/>
    </source>
</evidence>
<comment type="caution">
    <text evidence="1">The sequence shown here is derived from an EMBL/GenBank/DDBJ whole genome shotgun (WGS) entry which is preliminary data.</text>
</comment>
<organism evidence="1">
    <name type="scientific">mine drainage metagenome</name>
    <dbReference type="NCBI Taxonomy" id="410659"/>
    <lineage>
        <taxon>unclassified sequences</taxon>
        <taxon>metagenomes</taxon>
        <taxon>ecological metagenomes</taxon>
    </lineage>
</organism>
<accession>E6QVN2</accession>
<gene>
    <name evidence="1" type="ORF">CARN7_2123</name>
</gene>
<reference evidence="1" key="1">
    <citation type="submission" date="2009-10" db="EMBL/GenBank/DDBJ databases">
        <title>Diversity of trophic interactions inside an arsenic-rich microbial ecosystem.</title>
        <authorList>
            <person name="Bertin P.N."/>
            <person name="Heinrich-Salmeron A."/>
            <person name="Pelletier E."/>
            <person name="Goulhen-Chollet F."/>
            <person name="Arsene-Ploetze F."/>
            <person name="Gallien S."/>
            <person name="Calteau A."/>
            <person name="Vallenet D."/>
            <person name="Casiot C."/>
            <person name="Chane-Woon-Ming B."/>
            <person name="Giloteaux L."/>
            <person name="Barakat M."/>
            <person name="Bonnefoy V."/>
            <person name="Bruneel O."/>
            <person name="Chandler M."/>
            <person name="Cleiss J."/>
            <person name="Duran R."/>
            <person name="Elbaz-Poulichet F."/>
            <person name="Fonknechten N."/>
            <person name="Lauga B."/>
            <person name="Mornico D."/>
            <person name="Ortet P."/>
            <person name="Schaeffer C."/>
            <person name="Siguier P."/>
            <person name="Alexander Thil Smith A."/>
            <person name="Van Dorsselaer A."/>
            <person name="Weissenbach J."/>
            <person name="Medigue C."/>
            <person name="Le Paslier D."/>
        </authorList>
    </citation>
    <scope>NUCLEOTIDE SEQUENCE</scope>
</reference>
<dbReference type="GO" id="GO:0003743">
    <property type="term" value="F:translation initiation factor activity"/>
    <property type="evidence" value="ECO:0007669"/>
    <property type="project" value="UniProtKB-KW"/>
</dbReference>
<dbReference type="EMBL" id="CABR01000133">
    <property type="protein sequence ID" value="CBI11305.1"/>
    <property type="molecule type" value="Genomic_DNA"/>
</dbReference>
<name>E6QVN2_9ZZZZ</name>
<protein>
    <submittedName>
        <fullName evidence="1">Initiation factor IF-3</fullName>
    </submittedName>
</protein>
<dbReference type="AlphaFoldDB" id="E6QVN2"/>